<keyword evidence="1" id="KW-0732">Signal</keyword>
<evidence type="ECO:0000313" key="3">
    <source>
        <dbReference type="Proteomes" id="UP000754644"/>
    </source>
</evidence>
<comment type="caution">
    <text evidence="2">The sequence shown here is derived from an EMBL/GenBank/DDBJ whole genome shotgun (WGS) entry which is preliminary data.</text>
</comment>
<gene>
    <name evidence="2" type="ORF">HQ497_03685</name>
</gene>
<dbReference type="AlphaFoldDB" id="A0A972VXK2"/>
<reference evidence="2" key="1">
    <citation type="submission" date="2020-05" db="EMBL/GenBank/DDBJ databases">
        <title>Sulfur intermediates as new biogeochemical hubs in an aquatic model microbial ecosystem.</title>
        <authorList>
            <person name="Vigneron A."/>
        </authorList>
    </citation>
    <scope>NUCLEOTIDE SEQUENCE</scope>
    <source>
        <strain evidence="2">Bin.250</strain>
    </source>
</reference>
<accession>A0A972VXK2</accession>
<dbReference type="InterPro" id="IPR011008">
    <property type="entry name" value="Dimeric_a/b-barrel"/>
</dbReference>
<feature type="signal peptide" evidence="1">
    <location>
        <begin position="1"/>
        <end position="26"/>
    </location>
</feature>
<proteinExistence type="predicted"/>
<dbReference type="Proteomes" id="UP000754644">
    <property type="component" value="Unassembled WGS sequence"/>
</dbReference>
<protein>
    <recommendedName>
        <fullName evidence="4">NIPSNAP domain-containing protein</fullName>
    </recommendedName>
</protein>
<sequence>MKLNAIKLSLKQWFSAAILVSLSAGAQSEILEVYRWQPTPGMGAQMLETWRASKAIHEEAGAKVYAFQGGVGTNLHVNYLMRWDSEAEWGASKDALAKSLAWQALWAKAGAENAATLQSSMRVSNLDSSVKADSFDDGKVFSVFLWKPAPGQTAKVMQNFAKAKQIHTALGARVESYLEGVGGVGNLHYTLAFKNWAAMAEFNQKLANSKAWADLRAEIDPESSTLIDSFTGSLMPL</sequence>
<name>A0A972VXK2_9GAMM</name>
<organism evidence="2 3">
    <name type="scientific">SAR86 cluster bacterium</name>
    <dbReference type="NCBI Taxonomy" id="2030880"/>
    <lineage>
        <taxon>Bacteria</taxon>
        <taxon>Pseudomonadati</taxon>
        <taxon>Pseudomonadota</taxon>
        <taxon>Gammaproteobacteria</taxon>
        <taxon>SAR86 cluster</taxon>
    </lineage>
</organism>
<evidence type="ECO:0000256" key="1">
    <source>
        <dbReference type="SAM" id="SignalP"/>
    </source>
</evidence>
<evidence type="ECO:0008006" key="4">
    <source>
        <dbReference type="Google" id="ProtNLM"/>
    </source>
</evidence>
<feature type="chain" id="PRO_5037123741" description="NIPSNAP domain-containing protein" evidence="1">
    <location>
        <begin position="27"/>
        <end position="237"/>
    </location>
</feature>
<dbReference type="EMBL" id="JABMOJ010000132">
    <property type="protein sequence ID" value="NQV64447.1"/>
    <property type="molecule type" value="Genomic_DNA"/>
</dbReference>
<evidence type="ECO:0000313" key="2">
    <source>
        <dbReference type="EMBL" id="NQV64447.1"/>
    </source>
</evidence>
<dbReference type="SUPFAM" id="SSF54909">
    <property type="entry name" value="Dimeric alpha+beta barrel"/>
    <property type="match status" value="1"/>
</dbReference>
<dbReference type="Gene3D" id="3.30.70.100">
    <property type="match status" value="2"/>
</dbReference>